<evidence type="ECO:0000313" key="3">
    <source>
        <dbReference type="RefSeq" id="XP_039146734.1"/>
    </source>
</evidence>
<sequence length="127" mass="14636">MGFVQSKNEPTVYKKVRRNSDSLLLCIYVDDIIYMGSSQDMLSDFKEEMLKTFEMSDMGPIKYFLGLEDDGSENADPTRYRRLVGSLLYLTHTRPNLVYAVGIVSRFMQSLISHHMGAVKRILHYLS</sequence>
<reference evidence="3" key="1">
    <citation type="submission" date="2025-08" db="UniProtKB">
        <authorList>
            <consortium name="RefSeq"/>
        </authorList>
    </citation>
    <scope>IDENTIFICATION</scope>
</reference>
<dbReference type="Proteomes" id="UP001515500">
    <property type="component" value="Chromosome 19"/>
</dbReference>
<evidence type="ECO:0000259" key="1">
    <source>
        <dbReference type="Pfam" id="PF07727"/>
    </source>
</evidence>
<dbReference type="PANTHER" id="PTHR11439:SF463">
    <property type="entry name" value="REVERSE TRANSCRIPTASE TY1_COPIA-TYPE DOMAIN-CONTAINING PROTEIN"/>
    <property type="match status" value="1"/>
</dbReference>
<gene>
    <name evidence="3" type="primary">LOC120283974</name>
</gene>
<evidence type="ECO:0000313" key="2">
    <source>
        <dbReference type="Proteomes" id="UP001515500"/>
    </source>
</evidence>
<keyword evidence="2" id="KW-1185">Reference proteome</keyword>
<accession>A0AB40D337</accession>
<dbReference type="InterPro" id="IPR013103">
    <property type="entry name" value="RVT_2"/>
</dbReference>
<dbReference type="SUPFAM" id="SSF56672">
    <property type="entry name" value="DNA/RNA polymerases"/>
    <property type="match status" value="1"/>
</dbReference>
<dbReference type="Pfam" id="PF07727">
    <property type="entry name" value="RVT_2"/>
    <property type="match status" value="1"/>
</dbReference>
<organism evidence="2 3">
    <name type="scientific">Dioscorea cayennensis subsp. rotundata</name>
    <name type="common">White Guinea yam</name>
    <name type="synonym">Dioscorea rotundata</name>
    <dbReference type="NCBI Taxonomy" id="55577"/>
    <lineage>
        <taxon>Eukaryota</taxon>
        <taxon>Viridiplantae</taxon>
        <taxon>Streptophyta</taxon>
        <taxon>Embryophyta</taxon>
        <taxon>Tracheophyta</taxon>
        <taxon>Spermatophyta</taxon>
        <taxon>Magnoliopsida</taxon>
        <taxon>Liliopsida</taxon>
        <taxon>Dioscoreales</taxon>
        <taxon>Dioscoreaceae</taxon>
        <taxon>Dioscorea</taxon>
    </lineage>
</organism>
<feature type="domain" description="Reverse transcriptase Ty1/copia-type" evidence="1">
    <location>
        <begin position="2"/>
        <end position="68"/>
    </location>
</feature>
<dbReference type="PANTHER" id="PTHR11439">
    <property type="entry name" value="GAG-POL-RELATED RETROTRANSPOSON"/>
    <property type="match status" value="1"/>
</dbReference>
<dbReference type="AlphaFoldDB" id="A0AB40D337"/>
<dbReference type="RefSeq" id="XP_039146734.1">
    <property type="nucleotide sequence ID" value="XM_039290800.1"/>
</dbReference>
<dbReference type="GeneID" id="120283974"/>
<proteinExistence type="predicted"/>
<dbReference type="InterPro" id="IPR043502">
    <property type="entry name" value="DNA/RNA_pol_sf"/>
</dbReference>
<name>A0AB40D337_DIOCR</name>
<protein>
    <submittedName>
        <fullName evidence="3">Uncharacterized mitochondrial protein AtMg00810-like</fullName>
    </submittedName>
</protein>